<name>A0ABU1L7F0_9BURK</name>
<reference evidence="2 3" key="1">
    <citation type="submission" date="2023-07" db="EMBL/GenBank/DDBJ databases">
        <title>Sorghum-associated microbial communities from plants grown in Nebraska, USA.</title>
        <authorList>
            <person name="Schachtman D."/>
        </authorList>
    </citation>
    <scope>NUCLEOTIDE SEQUENCE [LARGE SCALE GENOMIC DNA]</scope>
    <source>
        <strain evidence="2 3">DS1039</strain>
    </source>
</reference>
<accession>A0ABU1L7F0</accession>
<dbReference type="RefSeq" id="WP_310071329.1">
    <property type="nucleotide sequence ID" value="NZ_JAVDQN010000007.1"/>
</dbReference>
<proteinExistence type="predicted"/>
<evidence type="ECO:0000313" key="3">
    <source>
        <dbReference type="Proteomes" id="UP001185254"/>
    </source>
</evidence>
<dbReference type="Proteomes" id="UP001185254">
    <property type="component" value="Unassembled WGS sequence"/>
</dbReference>
<keyword evidence="1" id="KW-0472">Membrane</keyword>
<protein>
    <submittedName>
        <fullName evidence="2">Uncharacterized protein</fullName>
    </submittedName>
</protein>
<evidence type="ECO:0000256" key="1">
    <source>
        <dbReference type="SAM" id="Phobius"/>
    </source>
</evidence>
<sequence length="188" mass="20540">MLRMLIVIGVLATTFLWRDAVRATALPTYLWITAGVVGACCAAIFLIWAVRLYMSQSTGPVRASDLTDPSSPVGLELASEVADRLDAGHVLAHGHAYYCGMGLTRYGDAYIYSVVEDGEVITARSGEEFAKVVEVAGGKMFKSRAEFIEWLSRQTDSCLHGDGNQNLTLERLRLFASFSMNESTSEAF</sequence>
<gene>
    <name evidence="2" type="ORF">J2776_005867</name>
</gene>
<comment type="caution">
    <text evidence="2">The sequence shown here is derived from an EMBL/GenBank/DDBJ whole genome shotgun (WGS) entry which is preliminary data.</text>
</comment>
<evidence type="ECO:0000313" key="2">
    <source>
        <dbReference type="EMBL" id="MDR6379143.1"/>
    </source>
</evidence>
<dbReference type="EMBL" id="JAVDQN010000007">
    <property type="protein sequence ID" value="MDR6379143.1"/>
    <property type="molecule type" value="Genomic_DNA"/>
</dbReference>
<organism evidence="2 3">
    <name type="scientific">Paraburkholderia caledonica</name>
    <dbReference type="NCBI Taxonomy" id="134536"/>
    <lineage>
        <taxon>Bacteria</taxon>
        <taxon>Pseudomonadati</taxon>
        <taxon>Pseudomonadota</taxon>
        <taxon>Betaproteobacteria</taxon>
        <taxon>Burkholderiales</taxon>
        <taxon>Burkholderiaceae</taxon>
        <taxon>Paraburkholderia</taxon>
    </lineage>
</organism>
<keyword evidence="1" id="KW-0812">Transmembrane</keyword>
<keyword evidence="1" id="KW-1133">Transmembrane helix</keyword>
<keyword evidence="3" id="KW-1185">Reference proteome</keyword>
<feature type="transmembrane region" description="Helical" evidence="1">
    <location>
        <begin position="30"/>
        <end position="50"/>
    </location>
</feature>